<reference evidence="6 8" key="1">
    <citation type="submission" date="2018-06" db="EMBL/GenBank/DDBJ databases">
        <authorList>
            <consortium name="Pathogen Informatics"/>
            <person name="Doyle S."/>
        </authorList>
    </citation>
    <scope>NUCLEOTIDE SEQUENCE [LARGE SCALE GENOMIC DNA]</scope>
    <source>
        <strain evidence="6 8">NCTC13830</strain>
    </source>
</reference>
<keyword evidence="3" id="KW-0732">Signal</keyword>
<dbReference type="Proteomes" id="UP000297598">
    <property type="component" value="Unassembled WGS sequence"/>
</dbReference>
<protein>
    <recommendedName>
        <fullName evidence="5">Immunodominant staphylococcal antigen B</fullName>
    </recommendedName>
</protein>
<sequence>MKKLTKITLSSVVALGTLFGVGYSIDNLHGNEAYAAQHQNVKPYYNYNGYTSKGTPSFVLDPAFINALKYDNFKINGVKIPYTTGKKAVPNAIKNVQKYDQTFAITNSNGTVARFVSFDANGKLTTKQLMKAYGNKLKLATNSQDIKVYVYNPNKQHYGIAFYTNKGKVQNIMIGHFAV</sequence>
<name>A0A380FWF8_9STAP</name>
<evidence type="ECO:0000313" key="6">
    <source>
        <dbReference type="EMBL" id="SUM42576.1"/>
    </source>
</evidence>
<dbReference type="EMBL" id="UHDO01000001">
    <property type="protein sequence ID" value="SUM42576.1"/>
    <property type="molecule type" value="Genomic_DNA"/>
</dbReference>
<dbReference type="InterPro" id="IPR058086">
    <property type="entry name" value="IsaB"/>
</dbReference>
<comment type="subcellular location">
    <subcellularLocation>
        <location evidence="1">Secreted</location>
    </subcellularLocation>
</comment>
<dbReference type="Proteomes" id="UP000254047">
    <property type="component" value="Unassembled WGS sequence"/>
</dbReference>
<organism evidence="6 8">
    <name type="scientific">Staphylococcus petrasii</name>
    <dbReference type="NCBI Taxonomy" id="1276936"/>
    <lineage>
        <taxon>Bacteria</taxon>
        <taxon>Bacillati</taxon>
        <taxon>Bacillota</taxon>
        <taxon>Bacilli</taxon>
        <taxon>Bacillales</taxon>
        <taxon>Staphylococcaceae</taxon>
        <taxon>Staphylococcus</taxon>
    </lineage>
</organism>
<dbReference type="AlphaFoldDB" id="A0A380FWF8"/>
<comment type="similarity">
    <text evidence="4">Belongs to the IsaB family.</text>
</comment>
<evidence type="ECO:0000256" key="4">
    <source>
        <dbReference type="ARBA" id="ARBA00093777"/>
    </source>
</evidence>
<evidence type="ECO:0000256" key="1">
    <source>
        <dbReference type="ARBA" id="ARBA00004613"/>
    </source>
</evidence>
<dbReference type="OrthoDB" id="2418508at2"/>
<evidence type="ECO:0000256" key="3">
    <source>
        <dbReference type="ARBA" id="ARBA00022729"/>
    </source>
</evidence>
<evidence type="ECO:0000313" key="8">
    <source>
        <dbReference type="Proteomes" id="UP000254047"/>
    </source>
</evidence>
<gene>
    <name evidence="6" type="primary">isaB_1</name>
    <name evidence="7" type="ORF">BJR09_10370</name>
    <name evidence="6" type="ORF">NCTC13830_00095</name>
</gene>
<proteinExistence type="inferred from homology"/>
<dbReference type="NCBIfam" id="NF047686">
    <property type="entry name" value="IsaB_fam"/>
    <property type="match status" value="1"/>
</dbReference>
<evidence type="ECO:0000313" key="9">
    <source>
        <dbReference type="Proteomes" id="UP000297598"/>
    </source>
</evidence>
<keyword evidence="9" id="KW-1185">Reference proteome</keyword>
<evidence type="ECO:0000256" key="5">
    <source>
        <dbReference type="ARBA" id="ARBA00093792"/>
    </source>
</evidence>
<evidence type="ECO:0000256" key="2">
    <source>
        <dbReference type="ARBA" id="ARBA00022525"/>
    </source>
</evidence>
<dbReference type="RefSeq" id="WP_103299068.1">
    <property type="nucleotide sequence ID" value="NZ_PPQT01000159.1"/>
</dbReference>
<keyword evidence="2" id="KW-0964">Secreted</keyword>
<reference evidence="7 9" key="2">
    <citation type="submission" date="2019-04" db="EMBL/GenBank/DDBJ databases">
        <title>Genomic characterization of Staphylococcus petrasii strains.</title>
        <authorList>
            <person name="Vrbovska V."/>
            <person name="Kovarovic V."/>
            <person name="Maslanova I."/>
            <person name="Indrakova A."/>
            <person name="Petras P."/>
            <person name="Sedo O."/>
            <person name="Svec P."/>
            <person name="Fisarova L."/>
            <person name="Sedlacek I."/>
            <person name="Doskar J."/>
            <person name="Pantucek R."/>
        </authorList>
    </citation>
    <scope>NUCLEOTIDE SEQUENCE [LARGE SCALE GENOMIC DNA]</scope>
    <source>
        <strain evidence="7 9">P5404</strain>
    </source>
</reference>
<evidence type="ECO:0000313" key="7">
    <source>
        <dbReference type="EMBL" id="TGE15855.1"/>
    </source>
</evidence>
<dbReference type="EMBL" id="SRLS01000018">
    <property type="protein sequence ID" value="TGE15855.1"/>
    <property type="molecule type" value="Genomic_DNA"/>
</dbReference>
<accession>A0A380FWF8</accession>